<dbReference type="Proteomes" id="UP000241818">
    <property type="component" value="Unassembled WGS sequence"/>
</dbReference>
<dbReference type="InParanoid" id="A0A2T3AR49"/>
<organism evidence="3 4">
    <name type="scientific">Amorphotheca resinae ATCC 22711</name>
    <dbReference type="NCBI Taxonomy" id="857342"/>
    <lineage>
        <taxon>Eukaryota</taxon>
        <taxon>Fungi</taxon>
        <taxon>Dikarya</taxon>
        <taxon>Ascomycota</taxon>
        <taxon>Pezizomycotina</taxon>
        <taxon>Leotiomycetes</taxon>
        <taxon>Helotiales</taxon>
        <taxon>Amorphothecaceae</taxon>
        <taxon>Amorphotheca</taxon>
    </lineage>
</organism>
<evidence type="ECO:0000313" key="3">
    <source>
        <dbReference type="EMBL" id="PSS08745.1"/>
    </source>
</evidence>
<evidence type="ECO:0000313" key="4">
    <source>
        <dbReference type="Proteomes" id="UP000241818"/>
    </source>
</evidence>
<keyword evidence="4" id="KW-1185">Reference proteome</keyword>
<gene>
    <name evidence="3" type="ORF">M430DRAFT_109847</name>
</gene>
<proteinExistence type="predicted"/>
<sequence length="288" mass="31112">MKYILSQPVWLAIIFTCAATIEAHTWLEQLTVVAPNGTFIGNPGYPRGFVARLPGVDPDEGMTYLLPPNGRSTGNEILQTDLMCKSTQTIGSQTAGSPALIASPGDFIALRYQENGHVTQPQIPPGKPEGSGIVYVYGTASPSNDDTYLGIHHVWNADGTGGDGRGVLLATRHFDDGQCYQINNGTISKNRQEEFPHNANPLMGEDLWCQTDVQLPADATGNYTLYWVWDWPTLDSNGAVIKNESYTTCSDISLTPAEGKSSKAEVINFAKGQSLDSAAISVQLETPF</sequence>
<keyword evidence="1" id="KW-0732">Signal</keyword>
<evidence type="ECO:0000256" key="1">
    <source>
        <dbReference type="SAM" id="SignalP"/>
    </source>
</evidence>
<evidence type="ECO:0000259" key="2">
    <source>
        <dbReference type="Pfam" id="PF24320"/>
    </source>
</evidence>
<feature type="chain" id="PRO_5015475513" description="DUF7492 domain-containing protein" evidence="1">
    <location>
        <begin position="24"/>
        <end position="288"/>
    </location>
</feature>
<feature type="signal peptide" evidence="1">
    <location>
        <begin position="1"/>
        <end position="23"/>
    </location>
</feature>
<dbReference type="OrthoDB" id="64281at2759"/>
<dbReference type="EMBL" id="KZ679018">
    <property type="protein sequence ID" value="PSS08745.1"/>
    <property type="molecule type" value="Genomic_DNA"/>
</dbReference>
<accession>A0A2T3AR49</accession>
<protein>
    <recommendedName>
        <fullName evidence="2">DUF7492 domain-containing protein</fullName>
    </recommendedName>
</protein>
<feature type="non-terminal residue" evidence="3">
    <location>
        <position position="288"/>
    </location>
</feature>
<name>A0A2T3AR49_AMORE</name>
<dbReference type="RefSeq" id="XP_024717143.1">
    <property type="nucleotide sequence ID" value="XM_024861311.1"/>
</dbReference>
<dbReference type="Pfam" id="PF24320">
    <property type="entry name" value="DUF7492"/>
    <property type="match status" value="1"/>
</dbReference>
<dbReference type="AlphaFoldDB" id="A0A2T3AR49"/>
<dbReference type="GeneID" id="36569392"/>
<feature type="domain" description="DUF7492" evidence="2">
    <location>
        <begin position="22"/>
        <end position="280"/>
    </location>
</feature>
<reference evidence="3 4" key="1">
    <citation type="journal article" date="2018" name="New Phytol.">
        <title>Comparative genomics and transcriptomics depict ericoid mycorrhizal fungi as versatile saprotrophs and plant mutualists.</title>
        <authorList>
            <person name="Martino E."/>
            <person name="Morin E."/>
            <person name="Grelet G.A."/>
            <person name="Kuo A."/>
            <person name="Kohler A."/>
            <person name="Daghino S."/>
            <person name="Barry K.W."/>
            <person name="Cichocki N."/>
            <person name="Clum A."/>
            <person name="Dockter R.B."/>
            <person name="Hainaut M."/>
            <person name="Kuo R.C."/>
            <person name="LaButti K."/>
            <person name="Lindahl B.D."/>
            <person name="Lindquist E.A."/>
            <person name="Lipzen A."/>
            <person name="Khouja H.R."/>
            <person name="Magnuson J."/>
            <person name="Murat C."/>
            <person name="Ohm R.A."/>
            <person name="Singer S.W."/>
            <person name="Spatafora J.W."/>
            <person name="Wang M."/>
            <person name="Veneault-Fourrey C."/>
            <person name="Henrissat B."/>
            <person name="Grigoriev I.V."/>
            <person name="Martin F.M."/>
            <person name="Perotto S."/>
        </authorList>
    </citation>
    <scope>NUCLEOTIDE SEQUENCE [LARGE SCALE GENOMIC DNA]</scope>
    <source>
        <strain evidence="3 4">ATCC 22711</strain>
    </source>
</reference>
<dbReference type="InterPro" id="IPR055915">
    <property type="entry name" value="DUF7492"/>
</dbReference>